<evidence type="ECO:0000259" key="3">
    <source>
        <dbReference type="Pfam" id="PF24481"/>
    </source>
</evidence>
<feature type="coiled-coil region" evidence="1">
    <location>
        <begin position="41"/>
        <end position="175"/>
    </location>
</feature>
<evidence type="ECO:0000259" key="2">
    <source>
        <dbReference type="Pfam" id="PF02591"/>
    </source>
</evidence>
<evidence type="ECO:0000256" key="1">
    <source>
        <dbReference type="SAM" id="Coils"/>
    </source>
</evidence>
<sequence length="237" mass="26363">MKVSAHALQILAEIQDLVLANRRLEHDAKALASGGELERARESLLNNSQELSAKRSALEEIQRDIARLEQDLALVEKRAATDRERLLKTAVSRDVAGLQHELETLDKRRNELEEVELNLLERRDELSNQLSELEALNEELEASLARTKLDVQGRLAELKNVHAEQTNQLKSQRNLVPEDLLQLFDQKLARGVAIGKLQKNSCGACNMSITATSLAALHAVPSDELATCPDCTAILIR</sequence>
<dbReference type="EMBL" id="CP054056">
    <property type="protein sequence ID" value="QKJ25205.1"/>
    <property type="molecule type" value="Genomic_DNA"/>
</dbReference>
<proteinExistence type="predicted"/>
<dbReference type="Pfam" id="PF02591">
    <property type="entry name" value="Zn_ribbon_9"/>
    <property type="match status" value="1"/>
</dbReference>
<accession>A0A7D4PYQ9</accession>
<dbReference type="PANTHER" id="PTHR39082">
    <property type="entry name" value="PHOSPHOLIPASE C-BETA-2-RELATED"/>
    <property type="match status" value="1"/>
</dbReference>
<feature type="domain" description="C4-type zinc ribbon" evidence="2">
    <location>
        <begin position="201"/>
        <end position="235"/>
    </location>
</feature>
<keyword evidence="1" id="KW-0175">Coiled coil</keyword>
<dbReference type="InterPro" id="IPR056003">
    <property type="entry name" value="CT398_CC_hairpin"/>
</dbReference>
<dbReference type="Proteomes" id="UP000501003">
    <property type="component" value="Chromosome"/>
</dbReference>
<dbReference type="PANTHER" id="PTHR39082:SF1">
    <property type="entry name" value="SCAVENGER RECEPTOR CLASS A MEMBER 3"/>
    <property type="match status" value="1"/>
</dbReference>
<reference evidence="4 5" key="1">
    <citation type="submission" date="2020-05" db="EMBL/GenBank/DDBJ databases">
        <title>Aquirufa sp. strain 15G-AUS-rot a new Aquirufa species.</title>
        <authorList>
            <person name="Pitt A."/>
            <person name="Hahn M.W."/>
        </authorList>
    </citation>
    <scope>NUCLEOTIDE SEQUENCE [LARGE SCALE GENOMIC DNA]</scope>
    <source>
        <strain evidence="4 5">15G-AUS-rot</strain>
    </source>
</reference>
<dbReference type="InterPro" id="IPR003743">
    <property type="entry name" value="Zf-RING_7"/>
</dbReference>
<keyword evidence="5" id="KW-1185">Reference proteome</keyword>
<dbReference type="RefSeq" id="WP_173493502.1">
    <property type="nucleotide sequence ID" value="NZ_CP054056.1"/>
</dbReference>
<feature type="domain" description="CT398-like coiled coil hairpin" evidence="3">
    <location>
        <begin position="22"/>
        <end position="189"/>
    </location>
</feature>
<organism evidence="4 5">
    <name type="scientific">Aquiluna borgnonia</name>
    <dbReference type="NCBI Taxonomy" id="2499157"/>
    <lineage>
        <taxon>Bacteria</taxon>
        <taxon>Bacillati</taxon>
        <taxon>Actinomycetota</taxon>
        <taxon>Actinomycetes</taxon>
        <taxon>Micrococcales</taxon>
        <taxon>Microbacteriaceae</taxon>
        <taxon>Luna cluster</taxon>
        <taxon>Luna-1 subcluster</taxon>
        <taxon>Aquiluna</taxon>
    </lineage>
</organism>
<evidence type="ECO:0000313" key="4">
    <source>
        <dbReference type="EMBL" id="QKJ25205.1"/>
    </source>
</evidence>
<gene>
    <name evidence="4" type="ORF">HRU87_03195</name>
</gene>
<protein>
    <submittedName>
        <fullName evidence="4">Uncharacterized protein</fullName>
    </submittedName>
</protein>
<dbReference type="InterPro" id="IPR052376">
    <property type="entry name" value="Oxidative_Scav/Glycosyltrans"/>
</dbReference>
<dbReference type="Pfam" id="PF24481">
    <property type="entry name" value="CT398_CC"/>
    <property type="match status" value="1"/>
</dbReference>
<dbReference type="AlphaFoldDB" id="A0A7D4PYQ9"/>
<dbReference type="Gene3D" id="1.10.287.1490">
    <property type="match status" value="1"/>
</dbReference>
<evidence type="ECO:0000313" key="5">
    <source>
        <dbReference type="Proteomes" id="UP000501003"/>
    </source>
</evidence>
<dbReference type="KEGG" id="aqg:HRU87_03195"/>
<name>A0A7D4PYQ9_9MICO</name>